<evidence type="ECO:0000313" key="1">
    <source>
        <dbReference type="EMBL" id="CAK8693515.1"/>
    </source>
</evidence>
<sequence length="3160" mass="365974">MLTLNFKGAFTSNPNPSIKWNHFARCDKSLSPNPEDLRTGIVFHLFDKEQFHHRELVQTPFPTMLTLNFKSHFTPNPNPSFKWSHFARCNRSLSPNTEDLGTGIVFHLFGKEQFHHRELVQTPFPTRLTLNFKGDFTPNPNPSFKWSHFARCNRSLSPNPEDFEIGIVFNLFGKEQFHHRELVQTLFPTILTLNFKGAFSSNPNPSIKWSHFAICDRSLSPNPVDLEICIVFNLFGREQFHQRELVQTPFPTILTLNFKGAFTSNPNPSIKWNHFARCDKSLSPNPEDLRTGIVLYLFGREQFHHRELVQTPFPTILTLNFKGAFTSNPNTSIKWNHFARCERSLSPNPEDLEIGILLYLFGREQFLHRELVQTPFPTILTLNFKGAFTSNPNTSIKWNHFARCDKSLSPNPEDLRTSIVFHLYDKEQFHHREFVQTPFPTMLTLNFKSDFTPNPNTSIKWSHFARCDWSLSPNPEHLETCIVFNLFGREQFHQKKLVQTPFPTILTFNFIGAFTSNPNPSIKWSHFARCDRSLSPNPEDLRTGIVFHLFGKEQFHHRELVQTPFPTMLTLNFKSDFTPNPNPLIKWSHFSRSDRSLSPNPEDLEIGIVLEQFHHRELVQTPFPTILTLNFKGAFTSNPNTSIKWSHFARCERSLSPNPEDLEIGILLYLFCREQFLHRELVQTPFPTILTLNFKGAFTSNPNTSIKWNHFARCDKSLSPNPEDLRTGIVFHLYDKEQFHHREFVQTPFPTMLTLNFKSDFTPNPNTSIKSSHFDRCDRSLSPNPEDLETCIVFNLFGREQFHQRELVQTPFPTILTLNFKGAFTSKPNTSIKWNHFARCDKSLSPNPEDLRTGIVFHLYDKEQFHHREFVQTPFPTMLTLNFKSDFTPIPSFKWSHFARCNRSLSPNTEDLGTGIVFHLFGKEQFHHRELVQTPFPTILTLNFKGAFTSNPNTSIKWNHFARCDRSLSPNPEDLKPDDFTSNPNPSIKWNHFARCDKSLSPNPEDLRTGIVFHLFDKEQFHHRELVQTPFPTMLTLNFKSAFTSNPNPSFKWSHFARCNRSLSPNTEDLGTGIVFHLFGKEQFHHRELVQTPFPTILILNFKSDFTPKPNPSFKWSHFAICDRSLSPNPEDLEIDIVLYLFGREQFHHRELVQTPFPTILTLNFKGAFTSNPNTSIKWNHFARCDRSLSPNPEDLKPGAFSSNPNPSIKWSHFAICDRSLSPNPEDLEIDIVLYLFGREQFHHRELVQTPFPTILTLNFKGAFTSNPNTSIKWNHFARCDRSLSPNPEDLKPGAFTSNPNTSIKWNHFARCDRSLSPNPEDLKPGAFTSNPNTSIKWNHFARCDRSLSPNPEDLKPGAFISNPNPSIKWNHFARCDKSLSPNPEDLRTGIVFHLFDKEQFLHRELVQTPFPTMLTLNFKSDFTPNPSFNWSHFARCNRSLSPNTEDLGTGIVFHLFGKEQFHHRELVQTPFPTILTLNFKSDFTPNPNPSFKWSHFARCDRSLSPNPEDLKPGAFTSNPNTSIKWNHFARCDRSLSPNPEDLKPGAFTSNPNTSIKWSHFARCERSLSPNPEDLEIGAFTSNPNPSIKWSHFARCDRSLSPNPEDLRTGIVFHLFGKEQFHQRELVQTPFLIMGAFISNPNPSIEWSHFARCDREQFHHRELVQTPFPTILTLNFKGAFTSNPNTSIKWNHFARCDRSLSPNPEDLKPGAFTSNPNTSIKWSHFARCERSLSPNPEDLEIGILLYLFCREQFLHREFVQTPFPTMLTLNFKSDFTPNPNTSIKWSHFARCDRSLSPNPEDLETCIVFNLFGREQFHQRELVQTPFPTILTLNFKGAFTSNPNTSIKWNHFARCDKSLSPNPEDLKSGIVFHLYDKEQFHHREFVQTPFPTMLTLNFKSDFTPNPNTSIKWSHFARCDRSLSPNPEDLETCIVFNLFGREQFHHRELVQTLFPTILTLNFKGAFISNPNPSIEWSHFARCDRSLSPNPENLKSGIVFHLFGKEQFHHRELVQTPFPTILTFNFKGAFTSNPNPSIKWTHFARFDRSLSPNPDDLEIGIVFNLFGREQFHQRELVQTTFPTMLILNFKSDFTPNPNTSFKWSHFARCDRSLSPNPEDLKPGAFTSNPNPSIKWNHFARCDKSLSPNPEDLRTGIVFHLFDKEQFHHRELVQTPFPTMLTLNFKNDFTPNPNPSFKWSHFARCNRSLSPNTEDLGTGIVFHLFGKEQFHHRELVQTPFPTRLTPNFKGDFTPNPNPSFKWSHFARCNRSLSPNPEDFEIGIVFNLFGKEQFHHRELVQTLFPTILTLNFKGAFSSNPNPSIKWSHFAICDRSLSPNPEDLEIDIVLYLFGREQFHHRELVQTPFPTILTLNFKGAFTSNPNTSIKWNHFARCDRSLSPNPEDLKPGAFTSNPNTSIKWNYFARCDRSLSPNPEDLKPGAFTPNPNTSIKWSHFARCDRSLSPNPEDLETCIVFNLFGREQFHHRELVQTLFPTILTLNFKGAFISNPNPSIEWSHFARCDRFDRSLSPNPDDLEIGIVFNLFGREQFHQRELVQTTFPTMLILNFKSDFTPNPNPSFKWSHFARCDRSLSPNPEDLKPGAFTSNPNPSIKWNHFARCDRSLSPNPEDLKPGDFTSNPNTSIKWNHFARCDKSLSPNPEDLRTSIVFHLYDKEQFHHREFVQTPFPTMLTLNFKSDFHPNPNTSIKWSHFARCDRSLSPNPEDLETCIVFNLFGREQFHQRELVQTPFPTILTLNFKGAFTSNPNTSIKWNHFARCDKSLSPNPEDLRTGIVFHLYDKEQFHHREFVQTPFPTMLTLNFKSDFTPNPNTSIKWSHFARCDRSLSPNPEDLETCIVFNLFGREQFHHRELVQTLFPTILTLNFKGAFISNPNPSIEWSYFARCDRSLSPNPENLKSGIVFHLFGKEQFHHRELVQTLFPTILTFNFKGAFTSNPNPSIKWTHFARFDRSLSPNPDDLEIGIVFNLFGREQFHQRELVQTTFPTMLILNFKSDFTPNPNPSFKWSHFARCDRSLSPNPEDFEIGIVFNLFGRELVQTLFPTILTLNFKGAYSSNPNPSIKWSHFAICDRSLSPNPEDLEIGIVLYLFGREQFHHRELVQTLFPTILTLNFKGAFTSNPNPSIKWSHFARCDGSLSPTPEDLRTGT</sequence>
<keyword evidence="2" id="KW-1185">Reference proteome</keyword>
<reference evidence="1 2" key="1">
    <citation type="submission" date="2024-02" db="EMBL/GenBank/DDBJ databases">
        <authorList>
            <person name="Daric V."/>
            <person name="Darras S."/>
        </authorList>
    </citation>
    <scope>NUCLEOTIDE SEQUENCE [LARGE SCALE GENOMIC DNA]</scope>
</reference>
<proteinExistence type="predicted"/>
<gene>
    <name evidence="1" type="ORF">CVLEPA_LOCUS26811</name>
</gene>
<dbReference type="EMBL" id="CAWYQH010000133">
    <property type="protein sequence ID" value="CAK8693515.1"/>
    <property type="molecule type" value="Genomic_DNA"/>
</dbReference>
<dbReference type="Proteomes" id="UP001642483">
    <property type="component" value="Unassembled WGS sequence"/>
</dbReference>
<organism evidence="1 2">
    <name type="scientific">Clavelina lepadiformis</name>
    <name type="common">Light-bulb sea squirt</name>
    <name type="synonym">Ascidia lepadiformis</name>
    <dbReference type="NCBI Taxonomy" id="159417"/>
    <lineage>
        <taxon>Eukaryota</taxon>
        <taxon>Metazoa</taxon>
        <taxon>Chordata</taxon>
        <taxon>Tunicata</taxon>
        <taxon>Ascidiacea</taxon>
        <taxon>Aplousobranchia</taxon>
        <taxon>Clavelinidae</taxon>
        <taxon>Clavelina</taxon>
    </lineage>
</organism>
<comment type="caution">
    <text evidence="1">The sequence shown here is derived from an EMBL/GenBank/DDBJ whole genome shotgun (WGS) entry which is preliminary data.</text>
</comment>
<name>A0ABP0GP49_CLALP</name>
<evidence type="ECO:0000313" key="2">
    <source>
        <dbReference type="Proteomes" id="UP001642483"/>
    </source>
</evidence>
<protein>
    <submittedName>
        <fullName evidence="1">Uncharacterized protein</fullName>
    </submittedName>
</protein>
<accession>A0ABP0GP49</accession>